<sequence length="175" mass="18817">MKKILSFALCIVLAGSAAQAQSTTYNSESTNAAFARSLQQQTAALNAKYDNIIASIQADARLSQAAKNKKIAETNRARARKLEDARVASARKEQQVIAQQRAKNGTLSSTSNNAAYAASLDRQIADLNAKYDAIVAGIQSDASLTQAQKDVKIRQTNEARAAKIRDARAASARKY</sequence>
<feature type="signal peptide" evidence="1">
    <location>
        <begin position="1"/>
        <end position="20"/>
    </location>
</feature>
<dbReference type="EMBL" id="BAABGY010000012">
    <property type="protein sequence ID" value="GAA4340015.1"/>
    <property type="molecule type" value="Genomic_DNA"/>
</dbReference>
<accession>A0ABP8HJF3</accession>
<reference evidence="3" key="1">
    <citation type="journal article" date="2019" name="Int. J. Syst. Evol. Microbiol.">
        <title>The Global Catalogue of Microorganisms (GCM) 10K type strain sequencing project: providing services to taxonomists for standard genome sequencing and annotation.</title>
        <authorList>
            <consortium name="The Broad Institute Genomics Platform"/>
            <consortium name="The Broad Institute Genome Sequencing Center for Infectious Disease"/>
            <person name="Wu L."/>
            <person name="Ma J."/>
        </authorList>
    </citation>
    <scope>NUCLEOTIDE SEQUENCE [LARGE SCALE GENOMIC DNA]</scope>
    <source>
        <strain evidence="3">JCM 17919</strain>
    </source>
</reference>
<organism evidence="2 3">
    <name type="scientific">Flaviaesturariibacter amylovorans</name>
    <dbReference type="NCBI Taxonomy" id="1084520"/>
    <lineage>
        <taxon>Bacteria</taxon>
        <taxon>Pseudomonadati</taxon>
        <taxon>Bacteroidota</taxon>
        <taxon>Chitinophagia</taxon>
        <taxon>Chitinophagales</taxon>
        <taxon>Chitinophagaceae</taxon>
        <taxon>Flaviaestuariibacter</taxon>
    </lineage>
</organism>
<protein>
    <submittedName>
        <fullName evidence="2">Uncharacterized protein</fullName>
    </submittedName>
</protein>
<keyword evidence="3" id="KW-1185">Reference proteome</keyword>
<feature type="chain" id="PRO_5046459755" evidence="1">
    <location>
        <begin position="21"/>
        <end position="175"/>
    </location>
</feature>
<name>A0ABP8HJF3_9BACT</name>
<proteinExistence type="predicted"/>
<evidence type="ECO:0000313" key="2">
    <source>
        <dbReference type="EMBL" id="GAA4340015.1"/>
    </source>
</evidence>
<gene>
    <name evidence="2" type="ORF">GCM10023184_37510</name>
</gene>
<comment type="caution">
    <text evidence="2">The sequence shown here is derived from an EMBL/GenBank/DDBJ whole genome shotgun (WGS) entry which is preliminary data.</text>
</comment>
<evidence type="ECO:0000313" key="3">
    <source>
        <dbReference type="Proteomes" id="UP001501725"/>
    </source>
</evidence>
<dbReference type="RefSeq" id="WP_345257383.1">
    <property type="nucleotide sequence ID" value="NZ_BAABGY010000012.1"/>
</dbReference>
<evidence type="ECO:0000256" key="1">
    <source>
        <dbReference type="SAM" id="SignalP"/>
    </source>
</evidence>
<dbReference type="Proteomes" id="UP001501725">
    <property type="component" value="Unassembled WGS sequence"/>
</dbReference>
<keyword evidence="1" id="KW-0732">Signal</keyword>